<dbReference type="Gene3D" id="2.30.30.90">
    <property type="match status" value="1"/>
</dbReference>
<comment type="caution">
    <text evidence="3">The sequence shown here is derived from an EMBL/GenBank/DDBJ whole genome shotgun (WGS) entry which is preliminary data.</text>
</comment>
<protein>
    <submittedName>
        <fullName evidence="3">Ferrous iron transport protein A</fullName>
    </submittedName>
</protein>
<evidence type="ECO:0000313" key="4">
    <source>
        <dbReference type="Proteomes" id="UP000598633"/>
    </source>
</evidence>
<keyword evidence="1" id="KW-0408">Iron</keyword>
<feature type="domain" description="Ferrous iron transporter FeoA-like" evidence="2">
    <location>
        <begin position="2"/>
        <end position="74"/>
    </location>
</feature>
<sequence length="93" mass="10417">MMALDSVDIRRQVRVMMIDGGHRVRAHLNTLGIHIGDWLTVVERAPFRGPVLVEINGTRLALGRGVAAKIRVEMDGALQPLVRRQPKAETEQR</sequence>
<dbReference type="InterPro" id="IPR053184">
    <property type="entry name" value="FeoA-like"/>
</dbReference>
<dbReference type="AlphaFoldDB" id="A0A8J6Y0L7"/>
<dbReference type="InterPro" id="IPR038157">
    <property type="entry name" value="FeoA_core_dom"/>
</dbReference>
<gene>
    <name evidence="3" type="ORF">IFJ97_04480</name>
</gene>
<dbReference type="SUPFAM" id="SSF50037">
    <property type="entry name" value="C-terminal domain of transcriptional repressors"/>
    <property type="match status" value="1"/>
</dbReference>
<dbReference type="PANTHER" id="PTHR43151:SF1">
    <property type="entry name" value="SSR2333 PROTEIN"/>
    <property type="match status" value="1"/>
</dbReference>
<evidence type="ECO:0000259" key="2">
    <source>
        <dbReference type="SMART" id="SM00899"/>
    </source>
</evidence>
<evidence type="ECO:0000313" key="3">
    <source>
        <dbReference type="EMBL" id="MBD3870596.1"/>
    </source>
</evidence>
<name>A0A8J6Y0L7_9BACT</name>
<dbReference type="GO" id="GO:0046914">
    <property type="term" value="F:transition metal ion binding"/>
    <property type="evidence" value="ECO:0007669"/>
    <property type="project" value="InterPro"/>
</dbReference>
<proteinExistence type="predicted"/>
<dbReference type="PANTHER" id="PTHR43151">
    <property type="entry name" value="FEOA FAMILY PROTEIN"/>
    <property type="match status" value="1"/>
</dbReference>
<dbReference type="EMBL" id="JACXWA010000071">
    <property type="protein sequence ID" value="MBD3870596.1"/>
    <property type="molecule type" value="Genomic_DNA"/>
</dbReference>
<dbReference type="Proteomes" id="UP000598633">
    <property type="component" value="Unassembled WGS sequence"/>
</dbReference>
<evidence type="ECO:0000256" key="1">
    <source>
        <dbReference type="ARBA" id="ARBA00023004"/>
    </source>
</evidence>
<dbReference type="Pfam" id="PF04023">
    <property type="entry name" value="FeoA"/>
    <property type="match status" value="1"/>
</dbReference>
<dbReference type="InterPro" id="IPR008988">
    <property type="entry name" value="Transcriptional_repressor_C"/>
</dbReference>
<dbReference type="SMART" id="SM00899">
    <property type="entry name" value="FeoA"/>
    <property type="match status" value="1"/>
</dbReference>
<organism evidence="3 4">
    <name type="scientific">Candidatus Sulfomarinibacter kjeldsenii</name>
    <dbReference type="NCBI Taxonomy" id="2885994"/>
    <lineage>
        <taxon>Bacteria</taxon>
        <taxon>Pseudomonadati</taxon>
        <taxon>Acidobacteriota</taxon>
        <taxon>Thermoanaerobaculia</taxon>
        <taxon>Thermoanaerobaculales</taxon>
        <taxon>Candidatus Sulfomarinibacteraceae</taxon>
        <taxon>Candidatus Sulfomarinibacter</taxon>
    </lineage>
</organism>
<reference evidence="3 4" key="1">
    <citation type="submission" date="2020-08" db="EMBL/GenBank/DDBJ databases">
        <title>Acidobacteriota in marine sediments use diverse sulfur dissimilation pathways.</title>
        <authorList>
            <person name="Wasmund K."/>
        </authorList>
    </citation>
    <scope>NUCLEOTIDE SEQUENCE [LARGE SCALE GENOMIC DNA]</scope>
    <source>
        <strain evidence="3">MAG AM3-A</strain>
    </source>
</reference>
<accession>A0A8J6Y0L7</accession>
<dbReference type="InterPro" id="IPR007167">
    <property type="entry name" value="Fe-transptr_FeoA-like"/>
</dbReference>